<protein>
    <recommendedName>
        <fullName evidence="2">DNA polymerase III subunit delta'</fullName>
        <ecNumber evidence="1">2.7.7.7</ecNumber>
    </recommendedName>
</protein>
<keyword evidence="4" id="KW-0548">Nucleotidyltransferase</keyword>
<dbReference type="EC" id="2.7.7.7" evidence="1"/>
<evidence type="ECO:0000259" key="8">
    <source>
        <dbReference type="Pfam" id="PF09115"/>
    </source>
</evidence>
<dbReference type="Pfam" id="PF09115">
    <property type="entry name" value="DNApol3-delta_C"/>
    <property type="match status" value="1"/>
</dbReference>
<dbReference type="AlphaFoldDB" id="A0A0G0QYP5"/>
<evidence type="ECO:0000256" key="7">
    <source>
        <dbReference type="ARBA" id="ARBA00049244"/>
    </source>
</evidence>
<dbReference type="Pfam" id="PF13177">
    <property type="entry name" value="DNA_pol3_delta2"/>
    <property type="match status" value="1"/>
</dbReference>
<dbReference type="EMBL" id="LBWS01000002">
    <property type="protein sequence ID" value="KKR15425.1"/>
    <property type="molecule type" value="Genomic_DNA"/>
</dbReference>
<accession>A0A0G0QYP5</accession>
<dbReference type="InterPro" id="IPR015199">
    <property type="entry name" value="DNA_pol_III_delta_C"/>
</dbReference>
<keyword evidence="6" id="KW-0239">DNA-directed DNA polymerase</keyword>
<gene>
    <name evidence="9" type="ORF">UT42_C0002G0006</name>
</gene>
<dbReference type="Gene3D" id="3.40.50.300">
    <property type="entry name" value="P-loop containing nucleotide triphosphate hydrolases"/>
    <property type="match status" value="1"/>
</dbReference>
<evidence type="ECO:0000313" key="9">
    <source>
        <dbReference type="EMBL" id="KKR15425.1"/>
    </source>
</evidence>
<reference evidence="9 10" key="1">
    <citation type="journal article" date="2015" name="Nature">
        <title>rRNA introns, odd ribosomes, and small enigmatic genomes across a large radiation of phyla.</title>
        <authorList>
            <person name="Brown C.T."/>
            <person name="Hug L.A."/>
            <person name="Thomas B.C."/>
            <person name="Sharon I."/>
            <person name="Castelle C.J."/>
            <person name="Singh A."/>
            <person name="Wilkins M.J."/>
            <person name="Williams K.H."/>
            <person name="Banfield J.F."/>
        </authorList>
    </citation>
    <scope>NUCLEOTIDE SEQUENCE [LARGE SCALE GENOMIC DNA]</scope>
</reference>
<organism evidence="9 10">
    <name type="scientific">Candidatus Falkowbacteria bacterium GW2011_GWA2_39_24</name>
    <dbReference type="NCBI Taxonomy" id="1618634"/>
    <lineage>
        <taxon>Bacteria</taxon>
        <taxon>Candidatus Falkowiibacteriota</taxon>
    </lineage>
</organism>
<name>A0A0G0QYP5_9BACT</name>
<dbReference type="Proteomes" id="UP000034048">
    <property type="component" value="Unassembled WGS sequence"/>
</dbReference>
<dbReference type="PANTHER" id="PTHR11669">
    <property type="entry name" value="REPLICATION FACTOR C / DNA POLYMERASE III GAMMA-TAU SUBUNIT"/>
    <property type="match status" value="1"/>
</dbReference>
<sequence length="339" mass="38237">MSDNNFGPILGHERNIDFFKKLLTLDRQGQDVTTSSYILSGPVGIGKKTVLFWFLQNLLCSEPSPEWQPCGQCSGCQQLQYGSWPDMHIVKREEGKKNISIEQVRDLIQKLGLSSFLNSYKVGIIYEADRLSLSAANALLKQLEEPNAQVLIFLITSSLHDLPLTIVSRSQHLHFQPVAVDLIYDYLVKERHLKRSQAKNIAQLAAGRPSLAWQLLDQPDYYQAQLIIAKNFALSFASDINWRLQTVNDLHLDSGQAGSDQALSILDTWQNVIRDILIYTYGENDLVQHQALAEELQQTAVRQPVSRLLQASRLVTQAKDYVRANVNAKVALEQAIINI</sequence>
<comment type="caution">
    <text evidence="9">The sequence shown here is derived from an EMBL/GenBank/DDBJ whole genome shotgun (WGS) entry which is preliminary data.</text>
</comment>
<evidence type="ECO:0000256" key="1">
    <source>
        <dbReference type="ARBA" id="ARBA00012417"/>
    </source>
</evidence>
<evidence type="ECO:0000256" key="5">
    <source>
        <dbReference type="ARBA" id="ARBA00022705"/>
    </source>
</evidence>
<dbReference type="GO" id="GO:0006261">
    <property type="term" value="P:DNA-templated DNA replication"/>
    <property type="evidence" value="ECO:0007669"/>
    <property type="project" value="TreeGrafter"/>
</dbReference>
<keyword evidence="3" id="KW-0808">Transferase</keyword>
<evidence type="ECO:0000256" key="4">
    <source>
        <dbReference type="ARBA" id="ARBA00022695"/>
    </source>
</evidence>
<dbReference type="PATRIC" id="fig|1618634.3.peg.38"/>
<dbReference type="SUPFAM" id="SSF52540">
    <property type="entry name" value="P-loop containing nucleoside triphosphate hydrolases"/>
    <property type="match status" value="1"/>
</dbReference>
<proteinExistence type="predicted"/>
<evidence type="ECO:0000313" key="10">
    <source>
        <dbReference type="Proteomes" id="UP000034048"/>
    </source>
</evidence>
<comment type="catalytic activity">
    <reaction evidence="7">
        <text>DNA(n) + a 2'-deoxyribonucleoside 5'-triphosphate = DNA(n+1) + diphosphate</text>
        <dbReference type="Rhea" id="RHEA:22508"/>
        <dbReference type="Rhea" id="RHEA-COMP:17339"/>
        <dbReference type="Rhea" id="RHEA-COMP:17340"/>
        <dbReference type="ChEBI" id="CHEBI:33019"/>
        <dbReference type="ChEBI" id="CHEBI:61560"/>
        <dbReference type="ChEBI" id="CHEBI:173112"/>
        <dbReference type="EC" id="2.7.7.7"/>
    </reaction>
</comment>
<evidence type="ECO:0000256" key="3">
    <source>
        <dbReference type="ARBA" id="ARBA00022679"/>
    </source>
</evidence>
<dbReference type="PANTHER" id="PTHR11669:SF8">
    <property type="entry name" value="DNA POLYMERASE III SUBUNIT DELTA"/>
    <property type="match status" value="1"/>
</dbReference>
<dbReference type="InterPro" id="IPR027417">
    <property type="entry name" value="P-loop_NTPase"/>
</dbReference>
<keyword evidence="5" id="KW-0235">DNA replication</keyword>
<dbReference type="InterPro" id="IPR050238">
    <property type="entry name" value="DNA_Rep/Repair_Clamp_Loader"/>
</dbReference>
<evidence type="ECO:0000256" key="2">
    <source>
        <dbReference type="ARBA" id="ARBA00014363"/>
    </source>
</evidence>
<evidence type="ECO:0000256" key="6">
    <source>
        <dbReference type="ARBA" id="ARBA00022932"/>
    </source>
</evidence>
<feature type="domain" description="DNA polymerase III delta subunit C-terminal" evidence="8">
    <location>
        <begin position="259"/>
        <end position="339"/>
    </location>
</feature>